<organism evidence="2 3">
    <name type="scientific">Thomasclavelia spiroformis</name>
    <dbReference type="NCBI Taxonomy" id="29348"/>
    <lineage>
        <taxon>Bacteria</taxon>
        <taxon>Bacillati</taxon>
        <taxon>Bacillota</taxon>
        <taxon>Erysipelotrichia</taxon>
        <taxon>Erysipelotrichales</taxon>
        <taxon>Coprobacillaceae</taxon>
        <taxon>Thomasclavelia</taxon>
    </lineage>
</organism>
<gene>
    <name evidence="2" type="ORF">B5E91_00070</name>
</gene>
<dbReference type="AlphaFoldDB" id="A0A1Y4QM60"/>
<evidence type="ECO:0000256" key="1">
    <source>
        <dbReference type="SAM" id="Phobius"/>
    </source>
</evidence>
<sequence>MLNKMKNVPNIQKHIIITGISAFIAFMISYSFVQEAVFSFWFDQLLSAFWMLSGITTIYSIIQFIKIGKEEF</sequence>
<proteinExistence type="predicted"/>
<feature type="transmembrane region" description="Helical" evidence="1">
    <location>
        <begin position="45"/>
        <end position="65"/>
    </location>
</feature>
<reference evidence="3" key="1">
    <citation type="submission" date="2017-04" db="EMBL/GenBank/DDBJ databases">
        <title>Function of individual gut microbiota members based on whole genome sequencing of pure cultures obtained from chicken caecum.</title>
        <authorList>
            <person name="Medvecky M."/>
            <person name="Cejkova D."/>
            <person name="Polansky O."/>
            <person name="Karasova D."/>
            <person name="Kubasova T."/>
            <person name="Cizek A."/>
            <person name="Rychlik I."/>
        </authorList>
    </citation>
    <scope>NUCLEOTIDE SEQUENCE [LARGE SCALE GENOMIC DNA]</scope>
    <source>
        <strain evidence="3">An149</strain>
    </source>
</reference>
<dbReference type="RefSeq" id="WP_087253514.1">
    <property type="nucleotide sequence ID" value="NZ_NFKY01000058.1"/>
</dbReference>
<keyword evidence="1" id="KW-1133">Transmembrane helix</keyword>
<evidence type="ECO:0000313" key="2">
    <source>
        <dbReference type="EMBL" id="OUQ06359.1"/>
    </source>
</evidence>
<comment type="caution">
    <text evidence="2">The sequence shown here is derived from an EMBL/GenBank/DDBJ whole genome shotgun (WGS) entry which is preliminary data.</text>
</comment>
<dbReference type="EMBL" id="NFLB01000001">
    <property type="protein sequence ID" value="OUQ06359.1"/>
    <property type="molecule type" value="Genomic_DNA"/>
</dbReference>
<feature type="transmembrane region" description="Helical" evidence="1">
    <location>
        <begin position="15"/>
        <end position="33"/>
    </location>
</feature>
<keyword evidence="1" id="KW-0812">Transmembrane</keyword>
<evidence type="ECO:0000313" key="3">
    <source>
        <dbReference type="Proteomes" id="UP000196258"/>
    </source>
</evidence>
<dbReference type="Proteomes" id="UP000196258">
    <property type="component" value="Unassembled WGS sequence"/>
</dbReference>
<accession>A0A1Y4QM60</accession>
<name>A0A1Y4QM60_9FIRM</name>
<keyword evidence="1" id="KW-0472">Membrane</keyword>
<protein>
    <submittedName>
        <fullName evidence="2">Uncharacterized protein</fullName>
    </submittedName>
</protein>